<dbReference type="SUPFAM" id="SSF75169">
    <property type="entry name" value="DsrEFH-like"/>
    <property type="match status" value="1"/>
</dbReference>
<comment type="caution">
    <text evidence="2">The sequence shown here is derived from an EMBL/GenBank/DDBJ whole genome shotgun (WGS) entry which is preliminary data.</text>
</comment>
<evidence type="ECO:0000313" key="2">
    <source>
        <dbReference type="EMBL" id="GLK52850.1"/>
    </source>
</evidence>
<dbReference type="EMBL" id="BSFE01000006">
    <property type="protein sequence ID" value="GLK52850.1"/>
    <property type="molecule type" value="Genomic_DNA"/>
</dbReference>
<dbReference type="Proteomes" id="UP001143486">
    <property type="component" value="Unassembled WGS sequence"/>
</dbReference>
<evidence type="ECO:0000313" key="3">
    <source>
        <dbReference type="Proteomes" id="UP001143486"/>
    </source>
</evidence>
<dbReference type="InterPro" id="IPR027396">
    <property type="entry name" value="DsrEFH-like"/>
</dbReference>
<reference evidence="2" key="2">
    <citation type="submission" date="2023-01" db="EMBL/GenBank/DDBJ databases">
        <authorList>
            <person name="Sun Q."/>
            <person name="Evtushenko L."/>
        </authorList>
    </citation>
    <scope>NUCLEOTIDE SEQUENCE</scope>
    <source>
        <strain evidence="2">VKM B-1513</strain>
    </source>
</reference>
<feature type="signal peptide" evidence="1">
    <location>
        <begin position="1"/>
        <end position="21"/>
    </location>
</feature>
<evidence type="ECO:0000256" key="1">
    <source>
        <dbReference type="SAM" id="SignalP"/>
    </source>
</evidence>
<dbReference type="Gene3D" id="3.40.1260.10">
    <property type="entry name" value="DsrEFH-like"/>
    <property type="match status" value="1"/>
</dbReference>
<feature type="chain" id="PRO_5040932361" description="Intracellular sulfur oxidation protein, DsrE/DsrF family" evidence="1">
    <location>
        <begin position="22"/>
        <end position="172"/>
    </location>
</feature>
<dbReference type="InterPro" id="IPR003787">
    <property type="entry name" value="Sulphur_relay_DsrE/F-like"/>
</dbReference>
<dbReference type="Pfam" id="PF02635">
    <property type="entry name" value="DsrE"/>
    <property type="match status" value="1"/>
</dbReference>
<dbReference type="RefSeq" id="WP_271187209.1">
    <property type="nucleotide sequence ID" value="NZ_BSFE01000006.1"/>
</dbReference>
<gene>
    <name evidence="2" type="ORF">GCM10017621_23580</name>
</gene>
<reference evidence="2" key="1">
    <citation type="journal article" date="2014" name="Int. J. Syst. Evol. Microbiol.">
        <title>Complete genome sequence of Corynebacterium casei LMG S-19264T (=DSM 44701T), isolated from a smear-ripened cheese.</title>
        <authorList>
            <consortium name="US DOE Joint Genome Institute (JGI-PGF)"/>
            <person name="Walter F."/>
            <person name="Albersmeier A."/>
            <person name="Kalinowski J."/>
            <person name="Ruckert C."/>
        </authorList>
    </citation>
    <scope>NUCLEOTIDE SEQUENCE</scope>
    <source>
        <strain evidence="2">VKM B-1513</strain>
    </source>
</reference>
<accession>A0A9W6IPC7</accession>
<evidence type="ECO:0008006" key="4">
    <source>
        <dbReference type="Google" id="ProtNLM"/>
    </source>
</evidence>
<sequence length="172" mass="17727">MFKPVLAGLAAVIALPALALAGPGDFAPGPVIEEFGPVAPVEGALPIPEGTEFRISFDTRDRAAEGELNSKLTAAARFLNMQAAASVPVENIHLAIVVHGTAVHDVTRDSAGANADLVAALVEHGVEIFVCGQSAVWYDIAAGDLLPGVSMSLSAMTAHARLQSDGYTLNPF</sequence>
<name>A0A9W6IPC7_9PROT</name>
<organism evidence="2 3">
    <name type="scientific">Maricaulis virginensis</name>
    <dbReference type="NCBI Taxonomy" id="144022"/>
    <lineage>
        <taxon>Bacteria</taxon>
        <taxon>Pseudomonadati</taxon>
        <taxon>Pseudomonadota</taxon>
        <taxon>Alphaproteobacteria</taxon>
        <taxon>Maricaulales</taxon>
        <taxon>Maricaulaceae</taxon>
        <taxon>Maricaulis</taxon>
    </lineage>
</organism>
<keyword evidence="1" id="KW-0732">Signal</keyword>
<dbReference type="AlphaFoldDB" id="A0A9W6IPC7"/>
<dbReference type="PANTHER" id="PTHR37691:SF1">
    <property type="entry name" value="BLR3518 PROTEIN"/>
    <property type="match status" value="1"/>
</dbReference>
<protein>
    <recommendedName>
        <fullName evidence="4">Intracellular sulfur oxidation protein, DsrE/DsrF family</fullName>
    </recommendedName>
</protein>
<dbReference type="PANTHER" id="PTHR37691">
    <property type="entry name" value="BLR3518 PROTEIN"/>
    <property type="match status" value="1"/>
</dbReference>
<proteinExistence type="predicted"/>
<keyword evidence="3" id="KW-1185">Reference proteome</keyword>